<dbReference type="RefSeq" id="XP_025364482.1">
    <property type="nucleotide sequence ID" value="XM_025505578.1"/>
</dbReference>
<keyword evidence="2" id="KW-0472">Membrane</keyword>
<feature type="compositionally biased region" description="Pro residues" evidence="1">
    <location>
        <begin position="291"/>
        <end position="308"/>
    </location>
</feature>
<feature type="region of interest" description="Disordered" evidence="1">
    <location>
        <begin position="196"/>
        <end position="308"/>
    </location>
</feature>
<evidence type="ECO:0000256" key="1">
    <source>
        <dbReference type="SAM" id="MobiDB-lite"/>
    </source>
</evidence>
<feature type="region of interest" description="Disordered" evidence="1">
    <location>
        <begin position="71"/>
        <end position="119"/>
    </location>
</feature>
<protein>
    <submittedName>
        <fullName evidence="3">Uncharacterized protein</fullName>
    </submittedName>
</protein>
<dbReference type="GeneID" id="37027401"/>
<reference evidence="3 4" key="1">
    <citation type="journal article" date="2018" name="Mol. Biol. Evol.">
        <title>Broad Genomic Sampling Reveals a Smut Pathogenic Ancestry of the Fungal Clade Ustilaginomycotina.</title>
        <authorList>
            <person name="Kijpornyongpan T."/>
            <person name="Mondo S.J."/>
            <person name="Barry K."/>
            <person name="Sandor L."/>
            <person name="Lee J."/>
            <person name="Lipzen A."/>
            <person name="Pangilinan J."/>
            <person name="LaButti K."/>
            <person name="Hainaut M."/>
            <person name="Henrissat B."/>
            <person name="Grigoriev I.V."/>
            <person name="Spatafora J.W."/>
            <person name="Aime M.C."/>
        </authorList>
    </citation>
    <scope>NUCLEOTIDE SEQUENCE [LARGE SCALE GENOMIC DNA]</scope>
    <source>
        <strain evidence="3 4">MCA 5214</strain>
    </source>
</reference>
<evidence type="ECO:0000313" key="3">
    <source>
        <dbReference type="EMBL" id="PWN29870.1"/>
    </source>
</evidence>
<name>A0A316UX32_9BASI</name>
<feature type="transmembrane region" description="Helical" evidence="2">
    <location>
        <begin position="49"/>
        <end position="67"/>
    </location>
</feature>
<proteinExistence type="predicted"/>
<dbReference type="EMBL" id="KZ819663">
    <property type="protein sequence ID" value="PWN29870.1"/>
    <property type="molecule type" value="Genomic_DNA"/>
</dbReference>
<keyword evidence="4" id="KW-1185">Reference proteome</keyword>
<dbReference type="OrthoDB" id="10670735at2759"/>
<feature type="compositionally biased region" description="Basic and acidic residues" evidence="1">
    <location>
        <begin position="206"/>
        <end position="220"/>
    </location>
</feature>
<organism evidence="3 4">
    <name type="scientific">Jaminaea rosea</name>
    <dbReference type="NCBI Taxonomy" id="1569628"/>
    <lineage>
        <taxon>Eukaryota</taxon>
        <taxon>Fungi</taxon>
        <taxon>Dikarya</taxon>
        <taxon>Basidiomycota</taxon>
        <taxon>Ustilaginomycotina</taxon>
        <taxon>Exobasidiomycetes</taxon>
        <taxon>Microstromatales</taxon>
        <taxon>Microstromatales incertae sedis</taxon>
        <taxon>Jaminaea</taxon>
    </lineage>
</organism>
<feature type="compositionally biased region" description="Pro residues" evidence="1">
    <location>
        <begin position="88"/>
        <end position="112"/>
    </location>
</feature>
<sequence>MTSEKEQQPLMAGHLPTYHEAASQSNATELIIGLDHARTQRRRQASIKALLLLVVTVLAGGGLLYHFQPSDSSSHLSHGGGENRGPFPWFPPPPHRPGHGPPPPPPGGPPHHQPLQCWPLPAGEEVNISLPLAAPHPPPPHPPLHRGAHAWRWLGGLLRRHRHGPPPPPPRGPTIYLHTSLLSSEVKVVRDEMGRHEPSAPLHLGNVDEHEREHEREHGHAPAPPRHPFTIMGTFTRQAAKKEHKSAGGDGDDGEERKPRNLDICTFPAPHGGVTVGIFRPPPKHHRDHLSPPPPPSHGEQRPFPPFPREQYKEISAVLHLPAGAPLEIGTVPPPPPPPGHGHRDGASVKGRKKGCGCAGCAAGRRG</sequence>
<dbReference type="Proteomes" id="UP000245884">
    <property type="component" value="Unassembled WGS sequence"/>
</dbReference>
<feature type="region of interest" description="Disordered" evidence="1">
    <location>
        <begin position="325"/>
        <end position="367"/>
    </location>
</feature>
<keyword evidence="2" id="KW-0812">Transmembrane</keyword>
<evidence type="ECO:0000256" key="2">
    <source>
        <dbReference type="SAM" id="Phobius"/>
    </source>
</evidence>
<keyword evidence="2" id="KW-1133">Transmembrane helix</keyword>
<gene>
    <name evidence="3" type="ORF">BDZ90DRAFT_230706</name>
</gene>
<dbReference type="AlphaFoldDB" id="A0A316UX32"/>
<accession>A0A316UX32</accession>
<evidence type="ECO:0000313" key="4">
    <source>
        <dbReference type="Proteomes" id="UP000245884"/>
    </source>
</evidence>